<evidence type="ECO:0000259" key="1">
    <source>
        <dbReference type="PROSITE" id="PS50878"/>
    </source>
</evidence>
<dbReference type="InterPro" id="IPR000477">
    <property type="entry name" value="RT_dom"/>
</dbReference>
<dbReference type="AlphaFoldDB" id="A0A1S3JN34"/>
<name>A0A1S3JN34_LINAN</name>
<dbReference type="CDD" id="cd10442">
    <property type="entry name" value="GIY-YIG_PLEs"/>
    <property type="match status" value="1"/>
</dbReference>
<feature type="domain" description="Reverse transcriptase" evidence="1">
    <location>
        <begin position="16"/>
        <end position="279"/>
    </location>
</feature>
<evidence type="ECO:0000313" key="3">
    <source>
        <dbReference type="RefSeq" id="XP_013411770.1"/>
    </source>
</evidence>
<evidence type="ECO:0000313" key="2">
    <source>
        <dbReference type="Proteomes" id="UP000085678"/>
    </source>
</evidence>
<dbReference type="RefSeq" id="XP_013411770.1">
    <property type="nucleotide sequence ID" value="XM_013556316.1"/>
</dbReference>
<dbReference type="InParanoid" id="A0A1S3JN34"/>
<dbReference type="InterPro" id="IPR058912">
    <property type="entry name" value="HTH_animal"/>
</dbReference>
<protein>
    <submittedName>
        <fullName evidence="3">Uncharacterized protein LOC106174656</fullName>
    </submittedName>
</protein>
<reference evidence="3" key="2">
    <citation type="submission" date="2025-08" db="UniProtKB">
        <authorList>
            <consortium name="RefSeq"/>
        </authorList>
    </citation>
    <scope>IDENTIFICATION</scope>
</reference>
<dbReference type="PROSITE" id="PS50878">
    <property type="entry name" value="RT_POL"/>
    <property type="match status" value="1"/>
</dbReference>
<dbReference type="PANTHER" id="PTHR21301">
    <property type="entry name" value="REVERSE TRANSCRIPTASE"/>
    <property type="match status" value="1"/>
</dbReference>
<dbReference type="Pfam" id="PF00078">
    <property type="entry name" value="RVT_1"/>
    <property type="match status" value="1"/>
</dbReference>
<accession>A0A1S3JN34</accession>
<dbReference type="Pfam" id="PF26215">
    <property type="entry name" value="HTH_animal"/>
    <property type="match status" value="1"/>
</dbReference>
<dbReference type="InterPro" id="IPR043502">
    <property type="entry name" value="DNA/RNA_pol_sf"/>
</dbReference>
<dbReference type="Proteomes" id="UP000085678">
    <property type="component" value="Unplaced"/>
</dbReference>
<dbReference type="SUPFAM" id="SSF56672">
    <property type="entry name" value="DNA/RNA polymerases"/>
    <property type="match status" value="1"/>
</dbReference>
<keyword evidence="2" id="KW-1185">Reference proteome</keyword>
<reference evidence="3" key="1">
    <citation type="journal article" date="2015" name="Nat. Commun.">
        <title>The Lingula genome provides insights into brachiopod evolution and the origin of phosphate biomineralization.</title>
        <authorList>
            <person name="Luo Y.J."/>
            <person name="Takeuchi T."/>
            <person name="Koyanagi R."/>
            <person name="Yamada L."/>
            <person name="Kanda M."/>
            <person name="Khalturina M."/>
            <person name="Fujie M."/>
            <person name="Yamasaki S.I."/>
            <person name="Endo K."/>
            <person name="Satoh N."/>
        </authorList>
    </citation>
    <scope>NUCLEOTIDE SEQUENCE</scope>
</reference>
<dbReference type="PANTHER" id="PTHR21301:SF11">
    <property type="entry name" value="GIY-YIG DOMAIN-CONTAINING PROTEIN"/>
    <property type="match status" value="1"/>
</dbReference>
<dbReference type="CDD" id="cd00304">
    <property type="entry name" value="RT_like"/>
    <property type="match status" value="1"/>
</dbReference>
<sequence length="523" mass="59539">MQQLVEGRNNIQTIDDATYQKIYPTAEVTPRFYATPKIHKKDNPVRPIVSGINSITYELAKHLAKLLKPLVGKTKYHIQNSQHLVKLLKGITLEKDDTLVSFDVSALFTSVPCDEVVGMCVNRCQKDTTWASRTALTPEDMGELLAMTLDTTYFQYKGKFYQQTYGAAMGSPLSPVIANIFMEEFEMKALQTTPNPPKFWGRYVDDTGVVSKKTHVQALFEHINAQHQSIHFTIEEENVEGSLPMLDVKMTKDKERIKTTVYRKATNTDHYLQWSSHHPTSQKLSVPASLFHRCETVISDTEDKQTERKKIEKDLLACGYPKWALKQGEKRGKNRHDKEKDAMGLIEGAKQSIVLPYCQGLSEKLSRVYKKYNIKLHHKPGWTLRQALVKPKDPLTQGEQCGVIYSVKCGTCQGEYIGETGRPLATRMKEHKDSVAKNNWKSALGEHTCKHPGHHIDFDSLKVIDRENWTFQRKIAEAVHIRTKQPDLNRQGGYDLPAIYLTVLQRDAEEPRGEEVTVTTQGQ</sequence>
<dbReference type="OrthoDB" id="10047121at2759"/>
<dbReference type="GeneID" id="106174656"/>
<proteinExistence type="predicted"/>
<organism evidence="2 3">
    <name type="scientific">Lingula anatina</name>
    <name type="common">Brachiopod</name>
    <name type="synonym">Lingula unguis</name>
    <dbReference type="NCBI Taxonomy" id="7574"/>
    <lineage>
        <taxon>Eukaryota</taxon>
        <taxon>Metazoa</taxon>
        <taxon>Spiralia</taxon>
        <taxon>Lophotrochozoa</taxon>
        <taxon>Brachiopoda</taxon>
        <taxon>Linguliformea</taxon>
        <taxon>Lingulata</taxon>
        <taxon>Lingulida</taxon>
        <taxon>Linguloidea</taxon>
        <taxon>Lingulidae</taxon>
        <taxon>Lingula</taxon>
    </lineage>
</organism>
<gene>
    <name evidence="3" type="primary">LOC106174656</name>
</gene>
<dbReference type="KEGG" id="lak:106174656"/>